<reference evidence="2" key="1">
    <citation type="submission" date="2020-10" db="EMBL/GenBank/DDBJ databases">
        <title>Taxonomic study of unclassified bacteria belonging to the class Ktedonobacteria.</title>
        <authorList>
            <person name="Yabe S."/>
            <person name="Wang C.M."/>
            <person name="Zheng Y."/>
            <person name="Sakai Y."/>
            <person name="Cavaletti L."/>
            <person name="Monciardini P."/>
            <person name="Donadio S."/>
        </authorList>
    </citation>
    <scope>NUCLEOTIDE SEQUENCE</scope>
    <source>
        <strain evidence="2">ID150040</strain>
    </source>
</reference>
<organism evidence="2 3">
    <name type="scientific">Reticulibacter mediterranei</name>
    <dbReference type="NCBI Taxonomy" id="2778369"/>
    <lineage>
        <taxon>Bacteria</taxon>
        <taxon>Bacillati</taxon>
        <taxon>Chloroflexota</taxon>
        <taxon>Ktedonobacteria</taxon>
        <taxon>Ktedonobacterales</taxon>
        <taxon>Reticulibacteraceae</taxon>
        <taxon>Reticulibacter</taxon>
    </lineage>
</organism>
<feature type="transmembrane region" description="Helical" evidence="1">
    <location>
        <begin position="20"/>
        <end position="42"/>
    </location>
</feature>
<sequence>MGVGVRVSVAIAVIVVLDDIAVWSVGLLAPIVGTFSICQVLLPSGMRA</sequence>
<name>A0A8J3ITI7_9CHLR</name>
<accession>A0A8J3ITI7</accession>
<proteinExistence type="predicted"/>
<protein>
    <submittedName>
        <fullName evidence="2">Uncharacterized protein</fullName>
    </submittedName>
</protein>
<keyword evidence="3" id="KW-1185">Reference proteome</keyword>
<dbReference type="AlphaFoldDB" id="A0A8J3ITI7"/>
<keyword evidence="1" id="KW-1133">Transmembrane helix</keyword>
<evidence type="ECO:0000256" key="1">
    <source>
        <dbReference type="SAM" id="Phobius"/>
    </source>
</evidence>
<evidence type="ECO:0000313" key="2">
    <source>
        <dbReference type="EMBL" id="GHO95926.1"/>
    </source>
</evidence>
<keyword evidence="1" id="KW-0812">Transmembrane</keyword>
<comment type="caution">
    <text evidence="2">The sequence shown here is derived from an EMBL/GenBank/DDBJ whole genome shotgun (WGS) entry which is preliminary data.</text>
</comment>
<dbReference type="Proteomes" id="UP000597444">
    <property type="component" value="Unassembled WGS sequence"/>
</dbReference>
<gene>
    <name evidence="2" type="ORF">KSF_059740</name>
</gene>
<evidence type="ECO:0000313" key="3">
    <source>
        <dbReference type="Proteomes" id="UP000597444"/>
    </source>
</evidence>
<keyword evidence="1" id="KW-0472">Membrane</keyword>
<dbReference type="EMBL" id="BNJK01000001">
    <property type="protein sequence ID" value="GHO95926.1"/>
    <property type="molecule type" value="Genomic_DNA"/>
</dbReference>